<evidence type="ECO:0000313" key="1">
    <source>
        <dbReference type="EMBL" id="GJS69170.1"/>
    </source>
</evidence>
<accession>A0ABQ4XVU7</accession>
<dbReference type="Proteomes" id="UP001151760">
    <property type="component" value="Unassembled WGS sequence"/>
</dbReference>
<proteinExistence type="predicted"/>
<organism evidence="1 2">
    <name type="scientific">Tanacetum coccineum</name>
    <dbReference type="NCBI Taxonomy" id="301880"/>
    <lineage>
        <taxon>Eukaryota</taxon>
        <taxon>Viridiplantae</taxon>
        <taxon>Streptophyta</taxon>
        <taxon>Embryophyta</taxon>
        <taxon>Tracheophyta</taxon>
        <taxon>Spermatophyta</taxon>
        <taxon>Magnoliopsida</taxon>
        <taxon>eudicotyledons</taxon>
        <taxon>Gunneridae</taxon>
        <taxon>Pentapetalae</taxon>
        <taxon>asterids</taxon>
        <taxon>campanulids</taxon>
        <taxon>Asterales</taxon>
        <taxon>Asteraceae</taxon>
        <taxon>Asteroideae</taxon>
        <taxon>Anthemideae</taxon>
        <taxon>Anthemidinae</taxon>
        <taxon>Tanacetum</taxon>
    </lineage>
</organism>
<protein>
    <submittedName>
        <fullName evidence="1">Uncharacterized protein</fullName>
    </submittedName>
</protein>
<dbReference type="EMBL" id="BQNB010009843">
    <property type="protein sequence ID" value="GJS69170.1"/>
    <property type="molecule type" value="Genomic_DNA"/>
</dbReference>
<comment type="caution">
    <text evidence="1">The sequence shown here is derived from an EMBL/GenBank/DDBJ whole genome shotgun (WGS) entry which is preliminary data.</text>
</comment>
<gene>
    <name evidence="1" type="ORF">Tco_0702011</name>
</gene>
<reference evidence="1" key="2">
    <citation type="submission" date="2022-01" db="EMBL/GenBank/DDBJ databases">
        <authorList>
            <person name="Yamashiro T."/>
            <person name="Shiraishi A."/>
            <person name="Satake H."/>
            <person name="Nakayama K."/>
        </authorList>
    </citation>
    <scope>NUCLEOTIDE SEQUENCE</scope>
</reference>
<keyword evidence="2" id="KW-1185">Reference proteome</keyword>
<feature type="non-terminal residue" evidence="1">
    <location>
        <position position="1"/>
    </location>
</feature>
<evidence type="ECO:0000313" key="2">
    <source>
        <dbReference type="Proteomes" id="UP001151760"/>
    </source>
</evidence>
<sequence length="395" mass="43723">FISVDCGIVRGLIYIDNEEAKEMHQSWLDSRLICSEIDASMIRLLEEAFLPLLYNSGGKCSMLAETMFYVPTKNRANPCIGSATTVSGVGFDDGEVQRTMLELLNQLNGFEASNKIKVHINFHLSTNFDMNRYDVEAISSSTLPVGGPVRTIIGRFDFRLQREARSLESSKLLGDLSRGEEQEIHGWFGIGLFVQRKNSNARWMFGVVAMNEGQRALLVAALKDFGIKCNSGNGGQASCNVQLQDHEDGINTRSRLCRIRYLCFDGLVSNSLCRFPKERPPIEGVNGLAIIGLILVIPEEHCCTVTENVEKPSFVQHFFALLARARLGLEIAEFTICTIGHVAHGRSIIVKATSGVQWMWQIYIVGFAGTSILLKKHLSLLLAFVSFGVYACSGS</sequence>
<reference evidence="1" key="1">
    <citation type="journal article" date="2022" name="Int. J. Mol. Sci.">
        <title>Draft Genome of Tanacetum Coccineum: Genomic Comparison of Closely Related Tanacetum-Family Plants.</title>
        <authorList>
            <person name="Yamashiro T."/>
            <person name="Shiraishi A."/>
            <person name="Nakayama K."/>
            <person name="Satake H."/>
        </authorList>
    </citation>
    <scope>NUCLEOTIDE SEQUENCE</scope>
</reference>
<name>A0ABQ4XVU7_9ASTR</name>